<sequence length="279" mass="31269">MVRGGTKQKNRDDLSSRESTTKDPSSNSITEIDFLTEAEIEESIRAEKLIAECQQDATLTLKVQSSQFKDALRKSKSTYRGYVEGINDALINRVDVVLKVPSALPPKPRQLKRNPASSSSENVAAIKNDTSIKFSREALFGPPPDLSVLDLSLPPGGPFLPGQDLLCLWCTYSPLAKPIISIIRKESVDRRQKEEEVPDYMIKVLQSHLDRKRYSAIDDHLAYASSLFCLSLAHLYDLSEWTYLCSNSYNNSVNYTVHHTAKSMSPKVRPMQPINEGHV</sequence>
<reference evidence="2" key="1">
    <citation type="journal article" date="2022" name="Mol. Ecol. Resour.">
        <title>The genomes of chicory, endive, great burdock and yacon provide insights into Asteraceae palaeo-polyploidization history and plant inulin production.</title>
        <authorList>
            <person name="Fan W."/>
            <person name="Wang S."/>
            <person name="Wang H."/>
            <person name="Wang A."/>
            <person name="Jiang F."/>
            <person name="Liu H."/>
            <person name="Zhao H."/>
            <person name="Xu D."/>
            <person name="Zhang Y."/>
        </authorList>
    </citation>
    <scope>NUCLEOTIDE SEQUENCE [LARGE SCALE GENOMIC DNA]</scope>
    <source>
        <strain evidence="2">cv. Niubang</strain>
    </source>
</reference>
<gene>
    <name evidence="1" type="ORF">L6452_18143</name>
</gene>
<comment type="caution">
    <text evidence="1">The sequence shown here is derived from an EMBL/GenBank/DDBJ whole genome shotgun (WGS) entry which is preliminary data.</text>
</comment>
<dbReference type="Proteomes" id="UP001055879">
    <property type="component" value="Linkage Group LG05"/>
</dbReference>
<dbReference type="EMBL" id="CM042051">
    <property type="protein sequence ID" value="KAI3729483.1"/>
    <property type="molecule type" value="Genomic_DNA"/>
</dbReference>
<evidence type="ECO:0000313" key="2">
    <source>
        <dbReference type="Proteomes" id="UP001055879"/>
    </source>
</evidence>
<evidence type="ECO:0000313" key="1">
    <source>
        <dbReference type="EMBL" id="KAI3729483.1"/>
    </source>
</evidence>
<organism evidence="1 2">
    <name type="scientific">Arctium lappa</name>
    <name type="common">Greater burdock</name>
    <name type="synonym">Lappa major</name>
    <dbReference type="NCBI Taxonomy" id="4217"/>
    <lineage>
        <taxon>Eukaryota</taxon>
        <taxon>Viridiplantae</taxon>
        <taxon>Streptophyta</taxon>
        <taxon>Embryophyta</taxon>
        <taxon>Tracheophyta</taxon>
        <taxon>Spermatophyta</taxon>
        <taxon>Magnoliopsida</taxon>
        <taxon>eudicotyledons</taxon>
        <taxon>Gunneridae</taxon>
        <taxon>Pentapetalae</taxon>
        <taxon>asterids</taxon>
        <taxon>campanulids</taxon>
        <taxon>Asterales</taxon>
        <taxon>Asteraceae</taxon>
        <taxon>Carduoideae</taxon>
        <taxon>Cardueae</taxon>
        <taxon>Arctiinae</taxon>
        <taxon>Arctium</taxon>
    </lineage>
</organism>
<accession>A0ACB9C5P6</accession>
<name>A0ACB9C5P6_ARCLA</name>
<protein>
    <submittedName>
        <fullName evidence="1">Uncharacterized protein</fullName>
    </submittedName>
</protein>
<proteinExistence type="predicted"/>
<keyword evidence="2" id="KW-1185">Reference proteome</keyword>
<reference evidence="1 2" key="2">
    <citation type="journal article" date="2022" name="Mol. Ecol. Resour.">
        <title>The genomes of chicory, endive, great burdock and yacon provide insights into Asteraceae paleo-polyploidization history and plant inulin production.</title>
        <authorList>
            <person name="Fan W."/>
            <person name="Wang S."/>
            <person name="Wang H."/>
            <person name="Wang A."/>
            <person name="Jiang F."/>
            <person name="Liu H."/>
            <person name="Zhao H."/>
            <person name="Xu D."/>
            <person name="Zhang Y."/>
        </authorList>
    </citation>
    <scope>NUCLEOTIDE SEQUENCE [LARGE SCALE GENOMIC DNA]</scope>
    <source>
        <strain evidence="2">cv. Niubang</strain>
    </source>
</reference>